<dbReference type="Proteomes" id="UP000002595">
    <property type="component" value="Chromosome"/>
</dbReference>
<reference evidence="1" key="1">
    <citation type="submission" date="2006-12" db="EMBL/GenBank/DDBJ databases">
        <title>Complete sequence of Pyrobaculum islandicum DSM 4184.</title>
        <authorList>
            <person name="Copeland A."/>
            <person name="Lucas S."/>
            <person name="Lapidus A."/>
            <person name="Barry K."/>
            <person name="Detter J.C."/>
            <person name="Glavina del Rio T."/>
            <person name="Dalin E."/>
            <person name="Tice H."/>
            <person name="Pitluck S."/>
            <person name="Meincke L."/>
            <person name="Brettin T."/>
            <person name="Bruce D."/>
            <person name="Han C."/>
            <person name="Tapia R."/>
            <person name="Gilna P."/>
            <person name="Schmutz J."/>
            <person name="Larimer F."/>
            <person name="Land M."/>
            <person name="Hauser L."/>
            <person name="Kyrpides N."/>
            <person name="Mikhailova N."/>
            <person name="Cozen A.E."/>
            <person name="Fitz-Gibbon S.T."/>
            <person name="House C.H."/>
            <person name="Saltikov C."/>
            <person name="Lowe T."/>
            <person name="Richardson P."/>
        </authorList>
    </citation>
    <scope>NUCLEOTIDE SEQUENCE [LARGE SCALE GENOMIC DNA]</scope>
    <source>
        <strain evidence="1">DSM 4184</strain>
    </source>
</reference>
<dbReference type="STRING" id="384616.Pisl_0298"/>
<organism evidence="1 2">
    <name type="scientific">Pyrobaculum islandicum (strain DSM 4184 / JCM 9189 / GEO3)</name>
    <dbReference type="NCBI Taxonomy" id="384616"/>
    <lineage>
        <taxon>Archaea</taxon>
        <taxon>Thermoproteota</taxon>
        <taxon>Thermoprotei</taxon>
        <taxon>Thermoproteales</taxon>
        <taxon>Thermoproteaceae</taxon>
        <taxon>Pyrobaculum</taxon>
    </lineage>
</organism>
<name>A1RR94_PYRIL</name>
<protein>
    <submittedName>
        <fullName evidence="1">Uncharacterized protein</fullName>
    </submittedName>
</protein>
<accession>A1RR94</accession>
<proteinExistence type="predicted"/>
<evidence type="ECO:0000313" key="2">
    <source>
        <dbReference type="Proteomes" id="UP000002595"/>
    </source>
</evidence>
<dbReference type="KEGG" id="pis:Pisl_0298"/>
<gene>
    <name evidence="1" type="ordered locus">Pisl_0298</name>
</gene>
<dbReference type="AlphaFoldDB" id="A1RR94"/>
<keyword evidence="2" id="KW-1185">Reference proteome</keyword>
<evidence type="ECO:0000313" key="1">
    <source>
        <dbReference type="EMBL" id="ABL87476.1"/>
    </source>
</evidence>
<dbReference type="eggNOG" id="arCOG00686">
    <property type="taxonomic scope" value="Archaea"/>
</dbReference>
<sequence length="73" mass="8765">MVRHSVSRGEVISTKYPRCSAKMEKRDRQMQCPACGFKAHRDNALMTWAERRYQELIEKTKQPVFLLRRLSYF</sequence>
<dbReference type="EMBL" id="CP000504">
    <property type="protein sequence ID" value="ABL87476.1"/>
    <property type="molecule type" value="Genomic_DNA"/>
</dbReference>
<dbReference type="HOGENOM" id="CLU_2695915_0_0_2"/>